<dbReference type="InterPro" id="IPR050950">
    <property type="entry name" value="HTH-type_LysR_regulators"/>
</dbReference>
<dbReference type="PRINTS" id="PR00039">
    <property type="entry name" value="HTHLYSR"/>
</dbReference>
<dbReference type="InterPro" id="IPR000847">
    <property type="entry name" value="LysR_HTH_N"/>
</dbReference>
<comment type="similarity">
    <text evidence="1">Belongs to the LysR transcriptional regulatory family.</text>
</comment>
<evidence type="ECO:0000259" key="5">
    <source>
        <dbReference type="PROSITE" id="PS50931"/>
    </source>
</evidence>
<dbReference type="Gene3D" id="1.10.10.10">
    <property type="entry name" value="Winged helix-like DNA-binding domain superfamily/Winged helix DNA-binding domain"/>
    <property type="match status" value="1"/>
</dbReference>
<dbReference type="InterPro" id="IPR036390">
    <property type="entry name" value="WH_DNA-bd_sf"/>
</dbReference>
<evidence type="ECO:0000256" key="1">
    <source>
        <dbReference type="ARBA" id="ARBA00009437"/>
    </source>
</evidence>
<dbReference type="EMBL" id="VUMX01000017">
    <property type="protein sequence ID" value="MST87377.1"/>
    <property type="molecule type" value="Genomic_DNA"/>
</dbReference>
<name>A0A6A8MF17_9LACO</name>
<dbReference type="PANTHER" id="PTHR30419">
    <property type="entry name" value="HTH-TYPE TRANSCRIPTIONAL REGULATOR YBHD"/>
    <property type="match status" value="1"/>
</dbReference>
<dbReference type="PROSITE" id="PS50931">
    <property type="entry name" value="HTH_LYSR"/>
    <property type="match status" value="1"/>
</dbReference>
<keyword evidence="4" id="KW-0804">Transcription</keyword>
<dbReference type="SUPFAM" id="SSF46785">
    <property type="entry name" value="Winged helix' DNA-binding domain"/>
    <property type="match status" value="1"/>
</dbReference>
<dbReference type="AlphaFoldDB" id="A0A6A8MF17"/>
<organism evidence="6 7">
    <name type="scientific">Lactobacillus porci</name>
    <dbReference type="NCBI Taxonomy" id="2012477"/>
    <lineage>
        <taxon>Bacteria</taxon>
        <taxon>Bacillati</taxon>
        <taxon>Bacillota</taxon>
        <taxon>Bacilli</taxon>
        <taxon>Lactobacillales</taxon>
        <taxon>Lactobacillaceae</taxon>
        <taxon>Lactobacillus</taxon>
    </lineage>
</organism>
<gene>
    <name evidence="6" type="ORF">FYJ62_06960</name>
</gene>
<dbReference type="InterPro" id="IPR036388">
    <property type="entry name" value="WH-like_DNA-bd_sf"/>
</dbReference>
<dbReference type="RefSeq" id="WP_326832011.1">
    <property type="nucleotide sequence ID" value="NZ_VUMX01000017.1"/>
</dbReference>
<dbReference type="GO" id="GO:0003700">
    <property type="term" value="F:DNA-binding transcription factor activity"/>
    <property type="evidence" value="ECO:0007669"/>
    <property type="project" value="InterPro"/>
</dbReference>
<keyword evidence="3" id="KW-0238">DNA-binding</keyword>
<dbReference type="Proteomes" id="UP000438120">
    <property type="component" value="Unassembled WGS sequence"/>
</dbReference>
<accession>A0A6A8MF17</accession>
<keyword evidence="2" id="KW-0805">Transcription regulation</keyword>
<dbReference type="FunFam" id="1.10.10.10:FF:000001">
    <property type="entry name" value="LysR family transcriptional regulator"/>
    <property type="match status" value="1"/>
</dbReference>
<dbReference type="GO" id="GO:0005829">
    <property type="term" value="C:cytosol"/>
    <property type="evidence" value="ECO:0007669"/>
    <property type="project" value="TreeGrafter"/>
</dbReference>
<evidence type="ECO:0000256" key="2">
    <source>
        <dbReference type="ARBA" id="ARBA00023015"/>
    </source>
</evidence>
<evidence type="ECO:0000313" key="6">
    <source>
        <dbReference type="EMBL" id="MST87377.1"/>
    </source>
</evidence>
<evidence type="ECO:0000256" key="4">
    <source>
        <dbReference type="ARBA" id="ARBA00023163"/>
    </source>
</evidence>
<dbReference type="InterPro" id="IPR005119">
    <property type="entry name" value="LysR_subst-bd"/>
</dbReference>
<evidence type="ECO:0000256" key="3">
    <source>
        <dbReference type="ARBA" id="ARBA00023125"/>
    </source>
</evidence>
<keyword evidence="7" id="KW-1185">Reference proteome</keyword>
<dbReference type="Pfam" id="PF03466">
    <property type="entry name" value="LysR_substrate"/>
    <property type="match status" value="1"/>
</dbReference>
<proteinExistence type="inferred from homology"/>
<dbReference type="Gene3D" id="3.40.190.10">
    <property type="entry name" value="Periplasmic binding protein-like II"/>
    <property type="match status" value="2"/>
</dbReference>
<dbReference type="CDD" id="cd05466">
    <property type="entry name" value="PBP2_LTTR_substrate"/>
    <property type="match status" value="1"/>
</dbReference>
<dbReference type="Pfam" id="PF00126">
    <property type="entry name" value="HTH_1"/>
    <property type="match status" value="1"/>
</dbReference>
<reference evidence="6 7" key="1">
    <citation type="submission" date="2019-08" db="EMBL/GenBank/DDBJ databases">
        <title>In-depth cultivation of the pig gut microbiome towards novel bacterial diversity and tailored functional studies.</title>
        <authorList>
            <person name="Wylensek D."/>
            <person name="Hitch T.C.A."/>
            <person name="Clavel T."/>
        </authorList>
    </citation>
    <scope>NUCLEOTIDE SEQUENCE [LARGE SCALE GENOMIC DNA]</scope>
    <source>
        <strain evidence="6 7">Bifido-178-WT-2B</strain>
    </source>
</reference>
<dbReference type="GO" id="GO:0003677">
    <property type="term" value="F:DNA binding"/>
    <property type="evidence" value="ECO:0007669"/>
    <property type="project" value="UniProtKB-KW"/>
</dbReference>
<sequence>MRIEHLEIFINAAQTQSFTKTAENMNMSQPAVSLAISSIEKQLGYQLFSRSRRKMILTPAGKSLYNSMKAELDGYRIALSKAKRIAMAEGQTILRIGLLGMPAEQVIIPRILREYKTLHPTMNFEYYVEKHADLMNKLAAHELDMVLTTSEAIPKASGFSHTDLCQIEWCAVIPKSHAFAGKQSLKPSDLDGNDLIFLDSSWAPPVMSALQEKLEQECASSRIFFANNVVAQSMMVLTQQGIAVQPFAAGATAAYGLQKIPFDFDVSANASTLSLITADDRENPDVDALLSWMKGQDLSK</sequence>
<feature type="domain" description="HTH lysR-type" evidence="5">
    <location>
        <begin position="1"/>
        <end position="58"/>
    </location>
</feature>
<evidence type="ECO:0000313" key="7">
    <source>
        <dbReference type="Proteomes" id="UP000438120"/>
    </source>
</evidence>
<protein>
    <submittedName>
        <fullName evidence="6">LysR family transcriptional regulator</fullName>
    </submittedName>
</protein>
<dbReference type="SUPFAM" id="SSF53850">
    <property type="entry name" value="Periplasmic binding protein-like II"/>
    <property type="match status" value="1"/>
</dbReference>
<comment type="caution">
    <text evidence="6">The sequence shown here is derived from an EMBL/GenBank/DDBJ whole genome shotgun (WGS) entry which is preliminary data.</text>
</comment>